<name>A0ABX0R7H5_9GAMM</name>
<dbReference type="PANTHER" id="PTHR43280:SF28">
    <property type="entry name" value="HTH-TYPE TRANSCRIPTIONAL ACTIVATOR RHAS"/>
    <property type="match status" value="1"/>
</dbReference>
<evidence type="ECO:0000313" key="6">
    <source>
        <dbReference type="Proteomes" id="UP001515683"/>
    </source>
</evidence>
<reference evidence="5 6" key="1">
    <citation type="journal article" date="2019" name="bioRxiv">
        <title>Bacteria contribute to plant secondary compound degradation in a generalist herbivore system.</title>
        <authorList>
            <person name="Francoeur C.B."/>
            <person name="Khadempour L."/>
            <person name="Moreira-Soto R.D."/>
            <person name="Gotting K."/>
            <person name="Book A.J."/>
            <person name="Pinto-Tomas A.A."/>
            <person name="Keefover-Ring K."/>
            <person name="Currie C.R."/>
        </authorList>
    </citation>
    <scope>NUCLEOTIDE SEQUENCE [LARGE SCALE GENOMIC DNA]</scope>
    <source>
        <strain evidence="5">Acro-835</strain>
    </source>
</reference>
<evidence type="ECO:0000256" key="1">
    <source>
        <dbReference type="ARBA" id="ARBA00023015"/>
    </source>
</evidence>
<dbReference type="SMART" id="SM00342">
    <property type="entry name" value="HTH_ARAC"/>
    <property type="match status" value="1"/>
</dbReference>
<dbReference type="EMBL" id="VWXF01000002">
    <property type="protein sequence ID" value="NIF21321.1"/>
    <property type="molecule type" value="Genomic_DNA"/>
</dbReference>
<dbReference type="PROSITE" id="PS01124">
    <property type="entry name" value="HTH_ARAC_FAMILY_2"/>
    <property type="match status" value="1"/>
</dbReference>
<dbReference type="InterPro" id="IPR018060">
    <property type="entry name" value="HTH_AraC"/>
</dbReference>
<evidence type="ECO:0000313" key="5">
    <source>
        <dbReference type="EMBL" id="NIF21321.1"/>
    </source>
</evidence>
<comment type="caution">
    <text evidence="5">The sequence shown here is derived from an EMBL/GenBank/DDBJ whole genome shotgun (WGS) entry which is preliminary data.</text>
</comment>
<keyword evidence="1" id="KW-0805">Transcription regulation</keyword>
<dbReference type="InterPro" id="IPR009057">
    <property type="entry name" value="Homeodomain-like_sf"/>
</dbReference>
<dbReference type="Pfam" id="PF02311">
    <property type="entry name" value="AraC_binding"/>
    <property type="match status" value="1"/>
</dbReference>
<evidence type="ECO:0000256" key="2">
    <source>
        <dbReference type="ARBA" id="ARBA00023125"/>
    </source>
</evidence>
<dbReference type="Gene3D" id="1.10.10.60">
    <property type="entry name" value="Homeodomain-like"/>
    <property type="match status" value="2"/>
</dbReference>
<dbReference type="InterPro" id="IPR037923">
    <property type="entry name" value="HTH-like"/>
</dbReference>
<accession>A0ABX0R7H5</accession>
<keyword evidence="6" id="KW-1185">Reference proteome</keyword>
<keyword evidence="2" id="KW-0238">DNA-binding</keyword>
<dbReference type="InterPro" id="IPR003313">
    <property type="entry name" value="AraC-bd"/>
</dbReference>
<dbReference type="Proteomes" id="UP001515683">
    <property type="component" value="Unassembled WGS sequence"/>
</dbReference>
<protein>
    <submittedName>
        <fullName evidence="5">AraC family transcriptional regulator</fullName>
    </submittedName>
</protein>
<evidence type="ECO:0000259" key="4">
    <source>
        <dbReference type="PROSITE" id="PS01124"/>
    </source>
</evidence>
<dbReference type="Gene3D" id="2.60.120.10">
    <property type="entry name" value="Jelly Rolls"/>
    <property type="match status" value="1"/>
</dbReference>
<evidence type="ECO:0000256" key="3">
    <source>
        <dbReference type="ARBA" id="ARBA00023163"/>
    </source>
</evidence>
<organism evidence="5 6">
    <name type="scientific">Candidatus Pantoea multigeneris</name>
    <dbReference type="NCBI Taxonomy" id="2608357"/>
    <lineage>
        <taxon>Bacteria</taxon>
        <taxon>Pseudomonadati</taxon>
        <taxon>Pseudomonadota</taxon>
        <taxon>Gammaproteobacteria</taxon>
        <taxon>Enterobacterales</taxon>
        <taxon>Erwiniaceae</taxon>
        <taxon>Pantoea</taxon>
    </lineage>
</organism>
<keyword evidence="3" id="KW-0804">Transcription</keyword>
<dbReference type="PANTHER" id="PTHR43280">
    <property type="entry name" value="ARAC-FAMILY TRANSCRIPTIONAL REGULATOR"/>
    <property type="match status" value="1"/>
</dbReference>
<proteinExistence type="predicted"/>
<dbReference type="RefSeq" id="WP_167013199.1">
    <property type="nucleotide sequence ID" value="NZ_VWXF01000002.1"/>
</dbReference>
<dbReference type="SUPFAM" id="SSF46689">
    <property type="entry name" value="Homeodomain-like"/>
    <property type="match status" value="2"/>
</dbReference>
<dbReference type="SUPFAM" id="SSF51215">
    <property type="entry name" value="Regulatory protein AraC"/>
    <property type="match status" value="1"/>
</dbReference>
<dbReference type="Pfam" id="PF12833">
    <property type="entry name" value="HTH_18"/>
    <property type="match status" value="1"/>
</dbReference>
<feature type="domain" description="HTH araC/xylS-type" evidence="4">
    <location>
        <begin position="177"/>
        <end position="275"/>
    </location>
</feature>
<dbReference type="PROSITE" id="PS00041">
    <property type="entry name" value="HTH_ARAC_FAMILY_1"/>
    <property type="match status" value="1"/>
</dbReference>
<sequence length="285" mass="32131">MLIRGHSEKNGASTPELLFLCQAQGARAAIPRVMHRHTERLEMMFFAGGSGHYTIDGHRYAVQQGDLLIFNAGSWHDESPTASDELHTFSCGINGLSLTGRPENHLIRGDTRAVRNCGVRQAEVFHLFNALWQHLQHKDAGVSSLTAPLLQAIVCIAEDLFNAEPATLSTSEFVLGHRIQHYLENHYREEIELNAITRALNMNLFYLVHVFKKFSGYSPKQYQARLRIGEAQSLLLGTDAGVTYIANSVGYSNVNNFHRMFSKLVGIPPVKYRKFWLVENIKHCQ</sequence>
<gene>
    <name evidence="5" type="ORF">F3J40_06845</name>
</gene>
<dbReference type="InterPro" id="IPR018062">
    <property type="entry name" value="HTH_AraC-typ_CS"/>
</dbReference>
<dbReference type="InterPro" id="IPR014710">
    <property type="entry name" value="RmlC-like_jellyroll"/>
</dbReference>